<sequence length="153" mass="16073">MPGSARTLSVSDTHTTTGDTVRTLATTVAAATVCALTACGSTTDPTTDPTPRYATPSATDPLVARARAHGTVRVTVVLDIAWQPESGLTAAQISRQRTAIADAEDTLLAQLSPYRYHLVSRSRTEPRLTLDADAPATTHLRHSALVATLTPTP</sequence>
<comment type="caution">
    <text evidence="1">The sequence shown here is derived from an EMBL/GenBank/DDBJ whole genome shotgun (WGS) entry which is preliminary data.</text>
</comment>
<dbReference type="AlphaFoldDB" id="A0A8J3JD78"/>
<evidence type="ECO:0000313" key="1">
    <source>
        <dbReference type="EMBL" id="GID16270.1"/>
    </source>
</evidence>
<name>A0A8J3JD78_9ACTN</name>
<reference evidence="1" key="1">
    <citation type="submission" date="2021-01" db="EMBL/GenBank/DDBJ databases">
        <title>Whole genome shotgun sequence of Actinocatenispora rupis NBRC 107355.</title>
        <authorList>
            <person name="Komaki H."/>
            <person name="Tamura T."/>
        </authorList>
    </citation>
    <scope>NUCLEOTIDE SEQUENCE</scope>
    <source>
        <strain evidence="1">NBRC 107355</strain>
    </source>
</reference>
<dbReference type="Proteomes" id="UP000612808">
    <property type="component" value="Unassembled WGS sequence"/>
</dbReference>
<organism evidence="1 2">
    <name type="scientific">Actinocatenispora rupis</name>
    <dbReference type="NCBI Taxonomy" id="519421"/>
    <lineage>
        <taxon>Bacteria</taxon>
        <taxon>Bacillati</taxon>
        <taxon>Actinomycetota</taxon>
        <taxon>Actinomycetes</taxon>
        <taxon>Micromonosporales</taxon>
        <taxon>Micromonosporaceae</taxon>
        <taxon>Actinocatenispora</taxon>
    </lineage>
</organism>
<gene>
    <name evidence="1" type="ORF">Aru02nite_71590</name>
</gene>
<dbReference type="EMBL" id="BOMB01000055">
    <property type="protein sequence ID" value="GID16270.1"/>
    <property type="molecule type" value="Genomic_DNA"/>
</dbReference>
<evidence type="ECO:0000313" key="2">
    <source>
        <dbReference type="Proteomes" id="UP000612808"/>
    </source>
</evidence>
<accession>A0A8J3JD78</accession>
<keyword evidence="2" id="KW-1185">Reference proteome</keyword>
<proteinExistence type="predicted"/>
<protein>
    <submittedName>
        <fullName evidence="1">Uncharacterized protein</fullName>
    </submittedName>
</protein>